<feature type="region of interest" description="Disordered" evidence="1">
    <location>
        <begin position="299"/>
        <end position="355"/>
    </location>
</feature>
<sequence>MNKTPDPGEVVRDKVVPVAQAAAEKTVALAHSAAEKVAPLTHQAVEAVTPFAQQVSDAVSPYAHQAADAVGPYAAQVNDLGHQAADRVAPYAHQAAEAVAPYAALVRQQGVKSGHDLADRLEPALEAAREAFSGARDKVTSEYVPAVGAAAATAAASATPLVTSAADRGRSLVQSVRKEPAVVLPPPRKKHRWLTTLAVVGAAAAATYVVVRKLVGDKGSQWQTARPTTPYAPPVAAEPRVSAEAGVAEPQPETAGPGETDVVASTTSLYGTAGTPGDESGTVEDVDGSAIAARHANLDDVASVDEGDDAPSVPSATDAGSTGAGTTGSSDSTGDDSTGADNVGAGAETPYGDEKIETELETVEERAYEEPADAVWAEQDTKTGGGPEAHPERYDMAGAYVGVEPPEGFAIKGNERSMKYHLPDSNGWARTIAEVWFSSEEAAQQAGFTKAQH</sequence>
<accession>A0A7W5P894</accession>
<dbReference type="EMBL" id="JACHZG010000001">
    <property type="protein sequence ID" value="MBB3328343.1"/>
    <property type="molecule type" value="Genomic_DNA"/>
</dbReference>
<evidence type="ECO:0000313" key="3">
    <source>
        <dbReference type="Proteomes" id="UP000565572"/>
    </source>
</evidence>
<name>A0A7W5P894_9ACTN</name>
<gene>
    <name evidence="2" type="ORF">FHX39_003287</name>
</gene>
<dbReference type="Gene3D" id="1.20.120.20">
    <property type="entry name" value="Apolipoprotein"/>
    <property type="match status" value="1"/>
</dbReference>
<comment type="caution">
    <text evidence="2">The sequence shown here is derived from an EMBL/GenBank/DDBJ whole genome shotgun (WGS) entry which is preliminary data.</text>
</comment>
<keyword evidence="3" id="KW-1185">Reference proteome</keyword>
<dbReference type="SUPFAM" id="SSF58113">
    <property type="entry name" value="Apolipoprotein A-I"/>
    <property type="match status" value="1"/>
</dbReference>
<reference evidence="2 3" key="1">
    <citation type="submission" date="2020-08" db="EMBL/GenBank/DDBJ databases">
        <title>Sequencing the genomes of 1000 actinobacteria strains.</title>
        <authorList>
            <person name="Klenk H.-P."/>
        </authorList>
    </citation>
    <scope>NUCLEOTIDE SEQUENCE [LARGE SCALE GENOMIC DNA]</scope>
    <source>
        <strain evidence="2 3">DSM 11053</strain>
    </source>
</reference>
<evidence type="ECO:0000256" key="1">
    <source>
        <dbReference type="SAM" id="MobiDB-lite"/>
    </source>
</evidence>
<feature type="region of interest" description="Disordered" evidence="1">
    <location>
        <begin position="219"/>
        <end position="261"/>
    </location>
</feature>
<protein>
    <submittedName>
        <fullName evidence="2">Uncharacterized protein</fullName>
    </submittedName>
</protein>
<dbReference type="Proteomes" id="UP000565572">
    <property type="component" value="Unassembled WGS sequence"/>
</dbReference>
<dbReference type="RefSeq" id="WP_183340154.1">
    <property type="nucleotide sequence ID" value="NZ_JACHZG010000001.1"/>
</dbReference>
<organism evidence="2 3">
    <name type="scientific">Microlunatus antarcticus</name>
    <dbReference type="NCBI Taxonomy" id="53388"/>
    <lineage>
        <taxon>Bacteria</taxon>
        <taxon>Bacillati</taxon>
        <taxon>Actinomycetota</taxon>
        <taxon>Actinomycetes</taxon>
        <taxon>Propionibacteriales</taxon>
        <taxon>Propionibacteriaceae</taxon>
        <taxon>Microlunatus</taxon>
    </lineage>
</organism>
<feature type="compositionally biased region" description="Low complexity" evidence="1">
    <location>
        <begin position="327"/>
        <end position="341"/>
    </location>
</feature>
<proteinExistence type="predicted"/>
<dbReference type="AlphaFoldDB" id="A0A7W5P894"/>
<evidence type="ECO:0000313" key="2">
    <source>
        <dbReference type="EMBL" id="MBB3328343.1"/>
    </source>
</evidence>